<dbReference type="EMBL" id="GGFL01014432">
    <property type="protein sequence ID" value="MBW78610.1"/>
    <property type="molecule type" value="Transcribed_RNA"/>
</dbReference>
<sequence length="96" mass="10680">MPADFAEVATAAAVALLIRLLSGTTTACWFISERERYSVVVKLRPDEQQSYRDNFLALLFTYDLTAPKGVFARSRLLAVYTCIAVIAITSRRICMG</sequence>
<proteinExistence type="predicted"/>
<evidence type="ECO:0000313" key="1">
    <source>
        <dbReference type="EMBL" id="MBW78610.1"/>
    </source>
</evidence>
<reference evidence="1" key="1">
    <citation type="submission" date="2018-01" db="EMBL/GenBank/DDBJ databases">
        <title>An insight into the sialome of Amazonian anophelines.</title>
        <authorList>
            <person name="Ribeiro J.M."/>
            <person name="Scarpassa V."/>
            <person name="Calvo E."/>
        </authorList>
    </citation>
    <scope>NUCLEOTIDE SEQUENCE</scope>
</reference>
<protein>
    <submittedName>
        <fullName evidence="1">Putative secreted protein</fullName>
    </submittedName>
</protein>
<name>A0A2M4DM22_ANODA</name>
<organism evidence="1">
    <name type="scientific">Anopheles darlingi</name>
    <name type="common">Mosquito</name>
    <dbReference type="NCBI Taxonomy" id="43151"/>
    <lineage>
        <taxon>Eukaryota</taxon>
        <taxon>Metazoa</taxon>
        <taxon>Ecdysozoa</taxon>
        <taxon>Arthropoda</taxon>
        <taxon>Hexapoda</taxon>
        <taxon>Insecta</taxon>
        <taxon>Pterygota</taxon>
        <taxon>Neoptera</taxon>
        <taxon>Endopterygota</taxon>
        <taxon>Diptera</taxon>
        <taxon>Nematocera</taxon>
        <taxon>Culicoidea</taxon>
        <taxon>Culicidae</taxon>
        <taxon>Anophelinae</taxon>
        <taxon>Anopheles</taxon>
    </lineage>
</organism>
<accession>A0A2M4DM22</accession>
<dbReference type="AlphaFoldDB" id="A0A2M4DM22"/>